<dbReference type="Proteomes" id="UP000004947">
    <property type="component" value="Unassembled WGS sequence"/>
</dbReference>
<evidence type="ECO:0000313" key="6">
    <source>
        <dbReference type="EMBL" id="EDM25309.1"/>
    </source>
</evidence>
<dbReference type="PROSITE" id="PS51350">
    <property type="entry name" value="PTS_HPR_DOM"/>
    <property type="match status" value="1"/>
</dbReference>
<keyword evidence="6" id="KW-0808">Transferase</keyword>
<protein>
    <submittedName>
        <fullName evidence="6">Phosphotransferase system, HPr-related protein</fullName>
    </submittedName>
</protein>
<dbReference type="AlphaFoldDB" id="A6DSQ6"/>
<evidence type="ECO:0000256" key="2">
    <source>
        <dbReference type="ARBA" id="ARBA00010736"/>
    </source>
</evidence>
<sequence>MNRQIKVTVSNEYGLHARPAAMIVRALGDFESEVLLKTDSEEANCRNILDLMSLAAACGQELDIHANGPDSEDAINKLKDLFESKFGE</sequence>
<dbReference type="InterPro" id="IPR000032">
    <property type="entry name" value="HPr-like"/>
</dbReference>
<dbReference type="SUPFAM" id="SSF55594">
    <property type="entry name" value="HPr-like"/>
    <property type="match status" value="1"/>
</dbReference>
<dbReference type="Pfam" id="PF00381">
    <property type="entry name" value="PTS-HPr"/>
    <property type="match status" value="1"/>
</dbReference>
<evidence type="ECO:0000313" key="7">
    <source>
        <dbReference type="Proteomes" id="UP000004947"/>
    </source>
</evidence>
<dbReference type="GO" id="GO:0009401">
    <property type="term" value="P:phosphoenolpyruvate-dependent sugar phosphotransferase system"/>
    <property type="evidence" value="ECO:0007669"/>
    <property type="project" value="UniProtKB-KW"/>
</dbReference>
<dbReference type="Gene3D" id="3.30.1340.10">
    <property type="entry name" value="HPr-like"/>
    <property type="match status" value="1"/>
</dbReference>
<dbReference type="PANTHER" id="PTHR33705:SF2">
    <property type="entry name" value="PHOSPHOCARRIER PROTEIN NPR"/>
    <property type="match status" value="1"/>
</dbReference>
<dbReference type="NCBIfam" id="TIGR01003">
    <property type="entry name" value="PTS_HPr_family"/>
    <property type="match status" value="1"/>
</dbReference>
<comment type="subcellular location">
    <subcellularLocation>
        <location evidence="1">Cytoplasm</location>
    </subcellularLocation>
</comment>
<dbReference type="eggNOG" id="COG1925">
    <property type="taxonomic scope" value="Bacteria"/>
</dbReference>
<evidence type="ECO:0000256" key="3">
    <source>
        <dbReference type="ARBA" id="ARBA00022490"/>
    </source>
</evidence>
<dbReference type="InterPro" id="IPR001020">
    <property type="entry name" value="PTS_HPr_His_P_site"/>
</dbReference>
<dbReference type="RefSeq" id="WP_007280865.1">
    <property type="nucleotide sequence ID" value="NZ_ABCK01000032.1"/>
</dbReference>
<comment type="similarity">
    <text evidence="2">Belongs to the HPr family.</text>
</comment>
<dbReference type="PANTHER" id="PTHR33705">
    <property type="entry name" value="PHOSPHOCARRIER PROTEIN HPR"/>
    <property type="match status" value="1"/>
</dbReference>
<dbReference type="STRING" id="313628.LNTAR_03489"/>
<keyword evidence="7" id="KW-1185">Reference proteome</keyword>
<dbReference type="EMBL" id="ABCK01000032">
    <property type="protein sequence ID" value="EDM25309.1"/>
    <property type="molecule type" value="Genomic_DNA"/>
</dbReference>
<dbReference type="PROSITE" id="PS00369">
    <property type="entry name" value="PTS_HPR_HIS"/>
    <property type="match status" value="1"/>
</dbReference>
<feature type="domain" description="HPr" evidence="5">
    <location>
        <begin position="1"/>
        <end position="88"/>
    </location>
</feature>
<reference evidence="6 7" key="1">
    <citation type="journal article" date="2010" name="J. Bacteriol.">
        <title>Genome sequence of Lentisphaera araneosa HTCC2155T, the type species of the order Lentisphaerales in the phylum Lentisphaerae.</title>
        <authorList>
            <person name="Thrash J.C."/>
            <person name="Cho J.C."/>
            <person name="Vergin K.L."/>
            <person name="Morris R.M."/>
            <person name="Giovannoni S.J."/>
        </authorList>
    </citation>
    <scope>NUCLEOTIDE SEQUENCE [LARGE SCALE GENOMIC DNA]</scope>
    <source>
        <strain evidence="6 7">HTCC2155</strain>
    </source>
</reference>
<evidence type="ECO:0000256" key="4">
    <source>
        <dbReference type="ARBA" id="ARBA00022683"/>
    </source>
</evidence>
<dbReference type="GO" id="GO:0005737">
    <property type="term" value="C:cytoplasm"/>
    <property type="evidence" value="ECO:0007669"/>
    <property type="project" value="UniProtKB-SubCell"/>
</dbReference>
<dbReference type="PRINTS" id="PR00107">
    <property type="entry name" value="PHOSPHOCPHPR"/>
</dbReference>
<evidence type="ECO:0000256" key="1">
    <source>
        <dbReference type="ARBA" id="ARBA00004496"/>
    </source>
</evidence>
<evidence type="ECO:0000259" key="5">
    <source>
        <dbReference type="PROSITE" id="PS51350"/>
    </source>
</evidence>
<keyword evidence="4" id="KW-0598">Phosphotransferase system</keyword>
<comment type="caution">
    <text evidence="6">The sequence shown here is derived from an EMBL/GenBank/DDBJ whole genome shotgun (WGS) entry which is preliminary data.</text>
</comment>
<dbReference type="OrthoDB" id="9809047at2"/>
<dbReference type="CDD" id="cd00367">
    <property type="entry name" value="PTS-HPr_like"/>
    <property type="match status" value="1"/>
</dbReference>
<dbReference type="InterPro" id="IPR050399">
    <property type="entry name" value="HPr"/>
</dbReference>
<dbReference type="GO" id="GO:0016740">
    <property type="term" value="F:transferase activity"/>
    <property type="evidence" value="ECO:0007669"/>
    <property type="project" value="UniProtKB-KW"/>
</dbReference>
<accession>A6DSQ6</accession>
<gene>
    <name evidence="6" type="ORF">LNTAR_03489</name>
</gene>
<organism evidence="6 7">
    <name type="scientific">Lentisphaera araneosa HTCC2155</name>
    <dbReference type="NCBI Taxonomy" id="313628"/>
    <lineage>
        <taxon>Bacteria</taxon>
        <taxon>Pseudomonadati</taxon>
        <taxon>Lentisphaerota</taxon>
        <taxon>Lentisphaeria</taxon>
        <taxon>Lentisphaerales</taxon>
        <taxon>Lentisphaeraceae</taxon>
        <taxon>Lentisphaera</taxon>
    </lineage>
</organism>
<proteinExistence type="inferred from homology"/>
<keyword evidence="3" id="KW-0963">Cytoplasm</keyword>
<name>A6DSQ6_9BACT</name>
<dbReference type="InterPro" id="IPR035895">
    <property type="entry name" value="HPr-like_sf"/>
</dbReference>